<evidence type="ECO:0000256" key="1">
    <source>
        <dbReference type="SAM" id="MobiDB-lite"/>
    </source>
</evidence>
<proteinExistence type="predicted"/>
<organism evidence="2 3">
    <name type="scientific">Mycena sanguinolenta</name>
    <dbReference type="NCBI Taxonomy" id="230812"/>
    <lineage>
        <taxon>Eukaryota</taxon>
        <taxon>Fungi</taxon>
        <taxon>Dikarya</taxon>
        <taxon>Basidiomycota</taxon>
        <taxon>Agaricomycotina</taxon>
        <taxon>Agaricomycetes</taxon>
        <taxon>Agaricomycetidae</taxon>
        <taxon>Agaricales</taxon>
        <taxon>Marasmiineae</taxon>
        <taxon>Mycenaceae</taxon>
        <taxon>Mycena</taxon>
    </lineage>
</organism>
<dbReference type="EMBL" id="JACAZH010000012">
    <property type="protein sequence ID" value="KAF7353287.1"/>
    <property type="molecule type" value="Genomic_DNA"/>
</dbReference>
<feature type="region of interest" description="Disordered" evidence="1">
    <location>
        <begin position="678"/>
        <end position="750"/>
    </location>
</feature>
<feature type="compositionally biased region" description="Basic and acidic residues" evidence="1">
    <location>
        <begin position="724"/>
        <end position="739"/>
    </location>
</feature>
<feature type="compositionally biased region" description="Gly residues" evidence="1">
    <location>
        <begin position="90"/>
        <end position="106"/>
    </location>
</feature>
<gene>
    <name evidence="2" type="ORF">MSAN_01516700</name>
</gene>
<evidence type="ECO:0000313" key="3">
    <source>
        <dbReference type="Proteomes" id="UP000623467"/>
    </source>
</evidence>
<keyword evidence="3" id="KW-1185">Reference proteome</keyword>
<protein>
    <submittedName>
        <fullName evidence="2">Uncharacterized protein</fullName>
    </submittedName>
</protein>
<dbReference type="AlphaFoldDB" id="A0A8H6Y7J1"/>
<comment type="caution">
    <text evidence="2">The sequence shown here is derived from an EMBL/GenBank/DDBJ whole genome shotgun (WGS) entry which is preliminary data.</text>
</comment>
<feature type="region of interest" description="Disordered" evidence="1">
    <location>
        <begin position="90"/>
        <end position="110"/>
    </location>
</feature>
<dbReference type="Proteomes" id="UP000623467">
    <property type="component" value="Unassembled WGS sequence"/>
</dbReference>
<feature type="compositionally biased region" description="Polar residues" evidence="1">
    <location>
        <begin position="679"/>
        <end position="688"/>
    </location>
</feature>
<feature type="compositionally biased region" description="Basic and acidic residues" evidence="1">
    <location>
        <begin position="690"/>
        <end position="703"/>
    </location>
</feature>
<sequence length="823" mass="92117">MSPQAESDEEFIVLSTSDYADSESTSHPKNVEPFIKPFNFLPSLLRGSFKISGMSEACTRKYSETKPRRQATEHTVNKYYSYHITGGFGGSGGEGSDQGGNGGAGQGPTVYFGHPRDQESSDFRTIRRGDLKLVKEVHLGTESIVMGRLSRGVCVRRIHHAKIRGDPGIVTVAVYQGDGAEEEWRKDIAKYESIWHPYIMQLCGLVNTERLYAMVFHDGLIPYDQFIRCFEHSPILKIYISGYCTTEYREATDYIYDVIGPSMERSVWIRSSTGQLCLDLAQGGPGTSTDLNWWGIRVLHLENISLDAPKSEDMIISSLSEDQYHELDSQQGTFVRITEPLHIFQEEPHWDHYGRALGELLPNSWIRYDSHRTNTLLLELELPFWEHRSTKAWLAQANCIFAQLEEAAHVEDYVCINYLQFRLQIANKHHIPEGYLFVCPAQDFRTNTEPHANLYQWPACPGYWSLNPSGADRLSTEDARILGFPAIHIETVMIGDSWDCSVYEGLRQFHEGKGFDPDSREVARQLGYPLFEWDGMEATVPPVQMWNHQYAASGSSVDLSLAIGLIAGGVAMVMRSAASLMARLVNAIFDVTLLLADLALCDNQPKNQITRRAEGKEGQSLSAREAMTEPLLLRGTAQSRRERTMDVVDEDADALGGGTPLIHDVADDLDDLERDELAWSSSDTTPARSQIEEKKQDKVRLYERLATPSCSRSAKNAHSTANVGDKRREDGGTKARENKNTPAAADPTSTQYPPYSLPCSFSPCAALLLRLSSLLQDYAKSKGDQDRIQRIFRVYSPSIYGPWSVQRSAVAGEIDIVVLLAGF</sequence>
<evidence type="ECO:0000313" key="2">
    <source>
        <dbReference type="EMBL" id="KAF7353287.1"/>
    </source>
</evidence>
<accession>A0A8H6Y7J1</accession>
<feature type="compositionally biased region" description="Polar residues" evidence="1">
    <location>
        <begin position="708"/>
        <end position="722"/>
    </location>
</feature>
<name>A0A8H6Y7J1_9AGAR</name>
<reference evidence="2" key="1">
    <citation type="submission" date="2020-05" db="EMBL/GenBank/DDBJ databases">
        <title>Mycena genomes resolve the evolution of fungal bioluminescence.</title>
        <authorList>
            <person name="Tsai I.J."/>
        </authorList>
    </citation>
    <scope>NUCLEOTIDE SEQUENCE</scope>
    <source>
        <strain evidence="2">160909Yilan</strain>
    </source>
</reference>